<evidence type="ECO:0000259" key="4">
    <source>
        <dbReference type="PROSITE" id="PS51459"/>
    </source>
</evidence>
<dbReference type="AlphaFoldDB" id="A0A1Y0HHH1"/>
<feature type="binding site" evidence="1">
    <location>
        <position position="211"/>
    </location>
    <ligand>
        <name>ATP</name>
        <dbReference type="ChEBI" id="CHEBI:30616"/>
    </ligand>
</feature>
<dbReference type="InterPro" id="IPR026287">
    <property type="entry name" value="SoFic-like"/>
</dbReference>
<keyword evidence="1" id="KW-0547">Nucleotide-binding</keyword>
<evidence type="ECO:0000256" key="3">
    <source>
        <dbReference type="PIRSR" id="PIRSR640198-2"/>
    </source>
</evidence>
<dbReference type="Pfam" id="PF13784">
    <property type="entry name" value="Fic_N"/>
    <property type="match status" value="1"/>
</dbReference>
<dbReference type="InterPro" id="IPR036390">
    <property type="entry name" value="WH_DNA-bd_sf"/>
</dbReference>
<keyword evidence="6" id="KW-1185">Reference proteome</keyword>
<accession>A0A1Y0HHH1</accession>
<keyword evidence="5" id="KW-0808">Transferase</keyword>
<keyword evidence="5" id="KW-0548">Nucleotidyltransferase</keyword>
<dbReference type="Pfam" id="PF02661">
    <property type="entry name" value="Fic"/>
    <property type="match status" value="1"/>
</dbReference>
<dbReference type="InterPro" id="IPR003812">
    <property type="entry name" value="Fido"/>
</dbReference>
<dbReference type="Gene3D" id="1.10.3290.10">
    <property type="entry name" value="Fido-like domain"/>
    <property type="match status" value="1"/>
</dbReference>
<reference evidence="6" key="1">
    <citation type="submission" date="2017-05" db="EMBL/GenBank/DDBJ databases">
        <title>Dechlorination kinetics govern the competition between two new strains of the genus Sulfurospirillum.</title>
        <authorList>
            <person name="Buttet G.F."/>
            <person name="Murray A.M."/>
            <person name="Goris T."/>
            <person name="Burion M."/>
            <person name="Lin B."/>
            <person name="Rolle M."/>
            <person name="Maillard J."/>
        </authorList>
    </citation>
    <scope>NUCLEOTIDE SEQUENCE [LARGE SCALE GENOMIC DNA]</scope>
    <source>
        <strain evidence="6">SL2-1</strain>
    </source>
</reference>
<dbReference type="GO" id="GO:0016779">
    <property type="term" value="F:nucleotidyltransferase activity"/>
    <property type="evidence" value="ECO:0007669"/>
    <property type="project" value="UniProtKB-KW"/>
</dbReference>
<dbReference type="KEGG" id="suls:Sdiek1_0377"/>
<name>A0A1Y0HHH1_9BACT</name>
<evidence type="ECO:0000313" key="6">
    <source>
        <dbReference type="Proteomes" id="UP000196005"/>
    </source>
</evidence>
<dbReference type="SUPFAM" id="SSF46785">
    <property type="entry name" value="Winged helix' DNA-binding domain"/>
    <property type="match status" value="1"/>
</dbReference>
<feature type="active site" evidence="2">
    <location>
        <position position="211"/>
    </location>
</feature>
<dbReference type="EC" id="2.7.7.-" evidence="5"/>
<dbReference type="RefSeq" id="WP_087437639.1">
    <property type="nucleotide sequence ID" value="NZ_CP021416.1"/>
</dbReference>
<feature type="binding site" evidence="1">
    <location>
        <begin position="216"/>
        <end position="222"/>
    </location>
    <ligand>
        <name>ATP</name>
        <dbReference type="ChEBI" id="CHEBI:30616"/>
    </ligand>
</feature>
<protein>
    <submittedName>
        <fullName evidence="5">Adenosine monophosphate-protein transferase SoFic</fullName>
        <ecNumber evidence="5">2.7.7.-</ecNumber>
    </submittedName>
</protein>
<dbReference type="InterPro" id="IPR036597">
    <property type="entry name" value="Fido-like_dom_sf"/>
</dbReference>
<feature type="binding site" evidence="3">
    <location>
        <begin position="215"/>
        <end position="222"/>
    </location>
    <ligand>
        <name>ATP</name>
        <dbReference type="ChEBI" id="CHEBI:30616"/>
    </ligand>
</feature>
<dbReference type="EMBL" id="CP021416">
    <property type="protein sequence ID" value="ARU47559.1"/>
    <property type="molecule type" value="Genomic_DNA"/>
</dbReference>
<sequence length="378" mass="43630">MNIKDFKSGTLRQEYQYKSFLPEFINHTFTWDDPQINTMLENATRALGELNAFTRIVPNVDMFIQMHITKEANTSSKIEGTKTEMDEVLIAKEQINPEKRDDWQEVRNYIDAMNTAIKELESLPISNRLIKNIHAILLNSVRGEAKQPGEFRRSQNWIGGASLATAYYIPPHHNEVGDLMSDLEKFLHNEEIFVPHLIKIAIAHYQFETIHPFLDGNGRIGRLLITLYLVSKGLLRKPSLYLSDFIEKNKSAYYEALTKVRADNDLIHWIKFFLEAVIVTANNGVQTFQNILSLKQEMDTLIVGFGKKAHNASKLIEFLYQRPIISISEIIEPLEISKPTANTLVKEFESKGILKEITGYERNKLFVFDRYLTIYSKN</sequence>
<dbReference type="PANTHER" id="PTHR13504">
    <property type="entry name" value="FIDO DOMAIN-CONTAINING PROTEIN DDB_G0283145"/>
    <property type="match status" value="1"/>
</dbReference>
<dbReference type="GO" id="GO:0005524">
    <property type="term" value="F:ATP binding"/>
    <property type="evidence" value="ECO:0007669"/>
    <property type="project" value="UniProtKB-KW"/>
</dbReference>
<evidence type="ECO:0000313" key="5">
    <source>
        <dbReference type="EMBL" id="ARU47559.1"/>
    </source>
</evidence>
<dbReference type="PANTHER" id="PTHR13504:SF38">
    <property type="entry name" value="FIDO DOMAIN-CONTAINING PROTEIN"/>
    <property type="match status" value="1"/>
</dbReference>
<feature type="binding site" evidence="1">
    <location>
        <position position="79"/>
    </location>
    <ligand>
        <name>ATP</name>
        <dbReference type="ChEBI" id="CHEBI:30616"/>
    </ligand>
</feature>
<dbReference type="InterPro" id="IPR025758">
    <property type="entry name" value="Fic/DOC_N"/>
</dbReference>
<dbReference type="PROSITE" id="PS51459">
    <property type="entry name" value="FIDO"/>
    <property type="match status" value="1"/>
</dbReference>
<dbReference type="Proteomes" id="UP000196005">
    <property type="component" value="Chromosome"/>
</dbReference>
<organism evidence="5 6">
    <name type="scientific">Sulfurospirillum diekertiae</name>
    <dbReference type="NCBI Taxonomy" id="1854492"/>
    <lineage>
        <taxon>Bacteria</taxon>
        <taxon>Pseudomonadati</taxon>
        <taxon>Campylobacterota</taxon>
        <taxon>Epsilonproteobacteria</taxon>
        <taxon>Campylobacterales</taxon>
        <taxon>Sulfurospirillaceae</taxon>
        <taxon>Sulfurospirillum</taxon>
    </lineage>
</organism>
<evidence type="ECO:0000256" key="2">
    <source>
        <dbReference type="PIRSR" id="PIRSR640198-1"/>
    </source>
</evidence>
<proteinExistence type="predicted"/>
<keyword evidence="1" id="KW-0067">ATP-binding</keyword>
<dbReference type="SUPFAM" id="SSF140931">
    <property type="entry name" value="Fic-like"/>
    <property type="match status" value="1"/>
</dbReference>
<feature type="binding site" evidence="3">
    <location>
        <begin position="253"/>
        <end position="254"/>
    </location>
    <ligand>
        <name>ATP</name>
        <dbReference type="ChEBI" id="CHEBI:30616"/>
    </ligand>
</feature>
<dbReference type="PIRSF" id="PIRSF038925">
    <property type="entry name" value="AMP-prot_trans"/>
    <property type="match status" value="1"/>
</dbReference>
<evidence type="ECO:0000256" key="1">
    <source>
        <dbReference type="PIRSR" id="PIRSR038925-1"/>
    </source>
</evidence>
<dbReference type="InterPro" id="IPR040198">
    <property type="entry name" value="Fido_containing"/>
</dbReference>
<gene>
    <name evidence="5" type="ORF">Sdiek1_0377</name>
</gene>
<feature type="domain" description="Fido" evidence="4">
    <location>
        <begin position="125"/>
        <end position="275"/>
    </location>
</feature>
<feature type="binding site" evidence="1">
    <location>
        <position position="253"/>
    </location>
    <ligand>
        <name>ATP</name>
        <dbReference type="ChEBI" id="CHEBI:30616"/>
    </ligand>
</feature>